<evidence type="ECO:0000256" key="3">
    <source>
        <dbReference type="ARBA" id="ARBA00022801"/>
    </source>
</evidence>
<keyword evidence="2" id="KW-0479">Metal-binding</keyword>
<evidence type="ECO:0000256" key="1">
    <source>
        <dbReference type="ARBA" id="ARBA00007749"/>
    </source>
</evidence>
<evidence type="ECO:0000259" key="6">
    <source>
        <dbReference type="SMART" id="SM00849"/>
    </source>
</evidence>
<protein>
    <submittedName>
        <fullName evidence="7">Hydrolase</fullName>
    </submittedName>
</protein>
<keyword evidence="5" id="KW-0732">Signal</keyword>
<dbReference type="CDD" id="cd07720">
    <property type="entry name" value="OPHC2-like_MBL-fold"/>
    <property type="match status" value="1"/>
</dbReference>
<dbReference type="InterPro" id="IPR001279">
    <property type="entry name" value="Metallo-B-lactamas"/>
</dbReference>
<comment type="similarity">
    <text evidence="1">Belongs to the metallo-beta-lactamase superfamily.</text>
</comment>
<evidence type="ECO:0000256" key="4">
    <source>
        <dbReference type="ARBA" id="ARBA00022833"/>
    </source>
</evidence>
<dbReference type="InterPro" id="IPR036866">
    <property type="entry name" value="RibonucZ/Hydroxyglut_hydro"/>
</dbReference>
<gene>
    <name evidence="7" type="ORF">GCM10011491_14360</name>
</gene>
<dbReference type="SUPFAM" id="SSF56281">
    <property type="entry name" value="Metallo-hydrolase/oxidoreductase"/>
    <property type="match status" value="1"/>
</dbReference>
<dbReference type="SMART" id="SM00849">
    <property type="entry name" value="Lactamase_B"/>
    <property type="match status" value="1"/>
</dbReference>
<proteinExistence type="inferred from homology"/>
<accession>A0A916WD34</accession>
<evidence type="ECO:0000313" key="7">
    <source>
        <dbReference type="EMBL" id="GGA87757.1"/>
    </source>
</evidence>
<dbReference type="AlphaFoldDB" id="A0A916WD34"/>
<evidence type="ECO:0000313" key="8">
    <source>
        <dbReference type="Proteomes" id="UP000646478"/>
    </source>
</evidence>
<dbReference type="Proteomes" id="UP000646478">
    <property type="component" value="Unassembled WGS sequence"/>
</dbReference>
<keyword evidence="4" id="KW-0862">Zinc</keyword>
<feature type="signal peptide" evidence="5">
    <location>
        <begin position="1"/>
        <end position="38"/>
    </location>
</feature>
<sequence>MSNIERCVTTNVLSRRLLLSGGATAIAAGALMPEGAYASGTAAIDPAPDENAALYRLAIGDIRATIISDGTIAGNVRIYARNAGQEELDQVLAATSYVPERFELQLNTLLIETGGRKYLVDPGANLTMGPNGGKLPARLAAMGIRPEDIDAIVISHTHPDHVGNLRREDGTPTFPNAEIYIPEPDWNFFIANEPDLTHLPMQPEFRERFIRNIKTNVEAVRSNVVRYRPGSEVVPGIMSMPAHGHTLGLCVFLISSGNQQLMVTADLVYHPLLNIDHGWLPGVDTDQEAAIETRKKLFDRIATDRLVILGFHFPFPGLGRLMKTAWGYRWMPELWKFSA</sequence>
<keyword evidence="3 7" id="KW-0378">Hydrolase</keyword>
<comment type="caution">
    <text evidence="7">The sequence shown here is derived from an EMBL/GenBank/DDBJ whole genome shotgun (WGS) entry which is preliminary data.</text>
</comment>
<feature type="chain" id="PRO_5036941233" evidence="5">
    <location>
        <begin position="39"/>
        <end position="339"/>
    </location>
</feature>
<dbReference type="PROSITE" id="PS51318">
    <property type="entry name" value="TAT"/>
    <property type="match status" value="1"/>
</dbReference>
<evidence type="ECO:0000256" key="5">
    <source>
        <dbReference type="SAM" id="SignalP"/>
    </source>
</evidence>
<dbReference type="Gene3D" id="3.60.15.10">
    <property type="entry name" value="Ribonuclease Z/Hydroxyacylglutathione hydrolase-like"/>
    <property type="match status" value="1"/>
</dbReference>
<dbReference type="PANTHER" id="PTHR42978">
    <property type="entry name" value="QUORUM-QUENCHING LACTONASE YTNP-RELATED-RELATED"/>
    <property type="match status" value="1"/>
</dbReference>
<name>A0A916WD34_9HYPH</name>
<dbReference type="EMBL" id="BMHH01000004">
    <property type="protein sequence ID" value="GGA87757.1"/>
    <property type="molecule type" value="Genomic_DNA"/>
</dbReference>
<evidence type="ECO:0000256" key="2">
    <source>
        <dbReference type="ARBA" id="ARBA00022723"/>
    </source>
</evidence>
<feature type="domain" description="Metallo-beta-lactamase" evidence="6">
    <location>
        <begin position="105"/>
        <end position="311"/>
    </location>
</feature>
<reference evidence="7" key="1">
    <citation type="journal article" date="2014" name="Int. J. Syst. Evol. Microbiol.">
        <title>Complete genome sequence of Corynebacterium casei LMG S-19264T (=DSM 44701T), isolated from a smear-ripened cheese.</title>
        <authorList>
            <consortium name="US DOE Joint Genome Institute (JGI-PGF)"/>
            <person name="Walter F."/>
            <person name="Albersmeier A."/>
            <person name="Kalinowski J."/>
            <person name="Ruckert C."/>
        </authorList>
    </citation>
    <scope>NUCLEOTIDE SEQUENCE</scope>
    <source>
        <strain evidence="7">CGMCC 1.15082</strain>
    </source>
</reference>
<reference evidence="7" key="2">
    <citation type="submission" date="2020-09" db="EMBL/GenBank/DDBJ databases">
        <authorList>
            <person name="Sun Q."/>
            <person name="Zhou Y."/>
        </authorList>
    </citation>
    <scope>NUCLEOTIDE SEQUENCE</scope>
    <source>
        <strain evidence="7">CGMCC 1.15082</strain>
    </source>
</reference>
<dbReference type="InterPro" id="IPR006311">
    <property type="entry name" value="TAT_signal"/>
</dbReference>
<dbReference type="GO" id="GO:0016787">
    <property type="term" value="F:hydrolase activity"/>
    <property type="evidence" value="ECO:0007669"/>
    <property type="project" value="UniProtKB-KW"/>
</dbReference>
<dbReference type="InterPro" id="IPR051013">
    <property type="entry name" value="MBL_superfamily_lactonases"/>
</dbReference>
<keyword evidence="8" id="KW-1185">Reference proteome</keyword>
<dbReference type="RefSeq" id="WP_188822886.1">
    <property type="nucleotide sequence ID" value="NZ_BMHH01000004.1"/>
</dbReference>
<dbReference type="GO" id="GO:0046872">
    <property type="term" value="F:metal ion binding"/>
    <property type="evidence" value="ECO:0007669"/>
    <property type="project" value="UniProtKB-KW"/>
</dbReference>
<dbReference type="Pfam" id="PF00753">
    <property type="entry name" value="Lactamase_B"/>
    <property type="match status" value="1"/>
</dbReference>
<organism evidence="7 8">
    <name type="scientific">Brucella endophytica</name>
    <dbReference type="NCBI Taxonomy" id="1963359"/>
    <lineage>
        <taxon>Bacteria</taxon>
        <taxon>Pseudomonadati</taxon>
        <taxon>Pseudomonadota</taxon>
        <taxon>Alphaproteobacteria</taxon>
        <taxon>Hyphomicrobiales</taxon>
        <taxon>Brucellaceae</taxon>
        <taxon>Brucella/Ochrobactrum group</taxon>
        <taxon>Brucella</taxon>
    </lineage>
</organism>
<dbReference type="PANTHER" id="PTHR42978:SF6">
    <property type="entry name" value="QUORUM-QUENCHING LACTONASE YTNP-RELATED"/>
    <property type="match status" value="1"/>
</dbReference>